<evidence type="ECO:0000313" key="2">
    <source>
        <dbReference type="EMBL" id="AJH01756.1"/>
    </source>
</evidence>
<accession>A0A0B5QLL0</accession>
<dbReference type="KEGG" id="cbei:LF65_05231"/>
<dbReference type="Proteomes" id="UP000031866">
    <property type="component" value="Chromosome"/>
</dbReference>
<dbReference type="AlphaFoldDB" id="A0A0B5QLL0"/>
<dbReference type="InterPro" id="IPR005025">
    <property type="entry name" value="FMN_Rdtase-like_dom"/>
</dbReference>
<dbReference type="SUPFAM" id="SSF52218">
    <property type="entry name" value="Flavoproteins"/>
    <property type="match status" value="1"/>
</dbReference>
<evidence type="ECO:0000259" key="1">
    <source>
        <dbReference type="Pfam" id="PF03358"/>
    </source>
</evidence>
<proteinExistence type="predicted"/>
<gene>
    <name evidence="2" type="ORF">LF65_05231</name>
</gene>
<dbReference type="OrthoDB" id="1910813at2"/>
<organism evidence="2 3">
    <name type="scientific">Clostridium beijerinckii</name>
    <name type="common">Clostridium MP</name>
    <dbReference type="NCBI Taxonomy" id="1520"/>
    <lineage>
        <taxon>Bacteria</taxon>
        <taxon>Bacillati</taxon>
        <taxon>Bacillota</taxon>
        <taxon>Clostridia</taxon>
        <taxon>Eubacteriales</taxon>
        <taxon>Clostridiaceae</taxon>
        <taxon>Clostridium</taxon>
    </lineage>
</organism>
<dbReference type="EMBL" id="CP010086">
    <property type="protein sequence ID" value="AJH01756.1"/>
    <property type="molecule type" value="Genomic_DNA"/>
</dbReference>
<reference evidence="3" key="1">
    <citation type="submission" date="2014-12" db="EMBL/GenBank/DDBJ databases">
        <title>Genome sequence of Clostridium beijerinckii strain 59B.</title>
        <authorList>
            <person name="Little G.T."/>
            <person name="Minton N.P."/>
        </authorList>
    </citation>
    <scope>NUCLEOTIDE SEQUENCE [LARGE SCALE GENOMIC DNA]</scope>
    <source>
        <strain evidence="3">59B</strain>
    </source>
</reference>
<dbReference type="RefSeq" id="WP_041900242.1">
    <property type="nucleotide sequence ID" value="NZ_CP010086.2"/>
</dbReference>
<dbReference type="Gene3D" id="3.40.50.360">
    <property type="match status" value="1"/>
</dbReference>
<protein>
    <recommendedName>
        <fullName evidence="1">NADPH-dependent FMN reductase-like domain-containing protein</fullName>
    </recommendedName>
</protein>
<feature type="domain" description="NADPH-dependent FMN reductase-like" evidence="1">
    <location>
        <begin position="1"/>
        <end position="134"/>
    </location>
</feature>
<dbReference type="Pfam" id="PF03358">
    <property type="entry name" value="FMN_red"/>
    <property type="match status" value="1"/>
</dbReference>
<sequence length="231" mass="26647">MNVIVIYDNSSETNTYNCVQLLLNALKLNIELKVTEFFLSKDYIYNGRLSYPDIDSKTVNGMEYIINSLDSSDLLIIASPVSKCDISDEMKLFLHRLSCCYLLSSSRSQINDKIGLSISTTSGAGLFYTSKILKRNLNSLGIKNTLKFCRTLYEISWEDVSLKTKMRIHKDIFKLSYKILGLHNRTYNKKRLILRKVIFSKDNNALIDSSPNIIQLSSWKYQSHLHNRHIQ</sequence>
<name>A0A0B5QLL0_CLOBE</name>
<evidence type="ECO:0000313" key="3">
    <source>
        <dbReference type="Proteomes" id="UP000031866"/>
    </source>
</evidence>
<dbReference type="InterPro" id="IPR029039">
    <property type="entry name" value="Flavoprotein-like_sf"/>
</dbReference>
<dbReference type="STRING" id="1520.LF65_05231"/>
<dbReference type="GO" id="GO:0016491">
    <property type="term" value="F:oxidoreductase activity"/>
    <property type="evidence" value="ECO:0007669"/>
    <property type="project" value="InterPro"/>
</dbReference>